<evidence type="ECO:0000256" key="13">
    <source>
        <dbReference type="ARBA" id="ARBA00023136"/>
    </source>
</evidence>
<evidence type="ECO:0000256" key="5">
    <source>
        <dbReference type="ARBA" id="ARBA00010617"/>
    </source>
</evidence>
<dbReference type="PRINTS" id="PR00385">
    <property type="entry name" value="P450"/>
</dbReference>
<evidence type="ECO:0000256" key="16">
    <source>
        <dbReference type="SAM" id="SignalP"/>
    </source>
</evidence>
<evidence type="ECO:0008006" key="19">
    <source>
        <dbReference type="Google" id="ProtNLM"/>
    </source>
</evidence>
<evidence type="ECO:0000313" key="18">
    <source>
        <dbReference type="Proteomes" id="UP000053097"/>
    </source>
</evidence>
<dbReference type="Pfam" id="PF00067">
    <property type="entry name" value="p450"/>
    <property type="match status" value="1"/>
</dbReference>
<proteinExistence type="inferred from homology"/>
<dbReference type="GO" id="GO:0008395">
    <property type="term" value="F:steroid hydroxylase activity"/>
    <property type="evidence" value="ECO:0007669"/>
    <property type="project" value="TreeGrafter"/>
</dbReference>
<dbReference type="GO" id="GO:0005789">
    <property type="term" value="C:endoplasmic reticulum membrane"/>
    <property type="evidence" value="ECO:0007669"/>
    <property type="project" value="UniProtKB-SubCell"/>
</dbReference>
<gene>
    <name evidence="17" type="ORF">X777_06103</name>
</gene>
<name>A0A026WE99_OOCBI</name>
<dbReference type="OrthoDB" id="3934656at2759"/>
<dbReference type="Gene3D" id="1.10.630.10">
    <property type="entry name" value="Cytochrome P450"/>
    <property type="match status" value="1"/>
</dbReference>
<evidence type="ECO:0000256" key="11">
    <source>
        <dbReference type="ARBA" id="ARBA00023004"/>
    </source>
</evidence>
<dbReference type="PROSITE" id="PS00086">
    <property type="entry name" value="CYTOCHROME_P450"/>
    <property type="match status" value="1"/>
</dbReference>
<feature type="signal peptide" evidence="16">
    <location>
        <begin position="1"/>
        <end position="20"/>
    </location>
</feature>
<dbReference type="InterPro" id="IPR001128">
    <property type="entry name" value="Cyt_P450"/>
</dbReference>
<dbReference type="GO" id="GO:0006082">
    <property type="term" value="P:organic acid metabolic process"/>
    <property type="evidence" value="ECO:0007669"/>
    <property type="project" value="TreeGrafter"/>
</dbReference>
<sequence>MFVALSVLILTLLLIIIVRQKPKYPPGPFPWPFVGNQFYLRKLTRKLGGQHLAFLELCKQYNSGIISLRLGLNNIVVICDSKLIHEMLHKEEFDGRPWNEFIKIRNMGMRKGITMNDGPEWKELRSWSVRTLRTVGFAQRHMTELLTNELAIILEKLKDPNVRHIRPVISPVVINVLWTLVTAKRPSEDSRLQVFMDLLERRARVFDMAGGMLSTFPWIRHIAPETSGYNILQTLNDELKNFLMDTINEHKTKYVPGSEIDFIDMFLREMFAQKDKDTVFTDDNLLVTLIDFFIAGVGNTTATLDFFFLQIANHQDVQRKLHEEIDAVIGPNRLPQLEDRVKMPYTEAILTECQRLWLVTPIIGPRRVLENTTLGGYKLPKNSTVLMNVFCNNMNPEFYPDPTELKPERFYKNGAYQPDENIILFGKGHRRCPGEALAKTAMFLLFVGIMQKVRLLPMPGKQKIKAEINPGLTLSLKPYEMLIVSR</sequence>
<accession>A0A026WE99</accession>
<evidence type="ECO:0000256" key="10">
    <source>
        <dbReference type="ARBA" id="ARBA00023002"/>
    </source>
</evidence>
<dbReference type="InterPro" id="IPR036396">
    <property type="entry name" value="Cyt_P450_sf"/>
</dbReference>
<comment type="cofactor">
    <cofactor evidence="1 14">
        <name>heme</name>
        <dbReference type="ChEBI" id="CHEBI:30413"/>
    </cofactor>
</comment>
<dbReference type="EMBL" id="KK107260">
    <property type="protein sequence ID" value="EZA54253.1"/>
    <property type="molecule type" value="Genomic_DNA"/>
</dbReference>
<dbReference type="PRINTS" id="PR00463">
    <property type="entry name" value="EP450I"/>
</dbReference>
<dbReference type="InterPro" id="IPR050182">
    <property type="entry name" value="Cytochrome_P450_fam2"/>
</dbReference>
<dbReference type="OMA" id="WCLIAGE"/>
<evidence type="ECO:0000256" key="14">
    <source>
        <dbReference type="PIRSR" id="PIRSR602401-1"/>
    </source>
</evidence>
<reference evidence="17 18" key="1">
    <citation type="journal article" date="2014" name="Curr. Biol.">
        <title>The genome of the clonal raider ant Cerapachys biroi.</title>
        <authorList>
            <person name="Oxley P.R."/>
            <person name="Ji L."/>
            <person name="Fetter-Pruneda I."/>
            <person name="McKenzie S.K."/>
            <person name="Li C."/>
            <person name="Hu H."/>
            <person name="Zhang G."/>
            <person name="Kronauer D.J."/>
        </authorList>
    </citation>
    <scope>NUCLEOTIDE SEQUENCE [LARGE SCALE GENOMIC DNA]</scope>
</reference>
<evidence type="ECO:0000256" key="4">
    <source>
        <dbReference type="ARBA" id="ARBA00004406"/>
    </source>
</evidence>
<keyword evidence="11 14" id="KW-0408">Iron</keyword>
<feature type="binding site" description="axial binding residue" evidence="14">
    <location>
        <position position="432"/>
    </location>
    <ligand>
        <name>heme</name>
        <dbReference type="ChEBI" id="CHEBI:30413"/>
    </ligand>
    <ligandPart>
        <name>Fe</name>
        <dbReference type="ChEBI" id="CHEBI:18248"/>
    </ligandPart>
</feature>
<keyword evidence="16" id="KW-0732">Signal</keyword>
<dbReference type="FunFam" id="1.10.630.10:FF:000238">
    <property type="entry name" value="Cytochrome P450 2A6"/>
    <property type="match status" value="1"/>
</dbReference>
<organism evidence="17 18">
    <name type="scientific">Ooceraea biroi</name>
    <name type="common">Clonal raider ant</name>
    <name type="synonym">Cerapachys biroi</name>
    <dbReference type="NCBI Taxonomy" id="2015173"/>
    <lineage>
        <taxon>Eukaryota</taxon>
        <taxon>Metazoa</taxon>
        <taxon>Ecdysozoa</taxon>
        <taxon>Arthropoda</taxon>
        <taxon>Hexapoda</taxon>
        <taxon>Insecta</taxon>
        <taxon>Pterygota</taxon>
        <taxon>Neoptera</taxon>
        <taxon>Endopterygota</taxon>
        <taxon>Hymenoptera</taxon>
        <taxon>Apocrita</taxon>
        <taxon>Aculeata</taxon>
        <taxon>Formicoidea</taxon>
        <taxon>Formicidae</taxon>
        <taxon>Dorylinae</taxon>
        <taxon>Ooceraea</taxon>
    </lineage>
</organism>
<evidence type="ECO:0000256" key="3">
    <source>
        <dbReference type="ARBA" id="ARBA00004174"/>
    </source>
</evidence>
<dbReference type="InterPro" id="IPR017972">
    <property type="entry name" value="Cyt_P450_CS"/>
</dbReference>
<keyword evidence="10 15" id="KW-0560">Oxidoreductase</keyword>
<evidence type="ECO:0000256" key="1">
    <source>
        <dbReference type="ARBA" id="ARBA00001971"/>
    </source>
</evidence>
<dbReference type="InterPro" id="IPR002401">
    <property type="entry name" value="Cyt_P450_E_grp-I"/>
</dbReference>
<keyword evidence="9" id="KW-0492">Microsome</keyword>
<dbReference type="GO" id="GO:0006805">
    <property type="term" value="P:xenobiotic metabolic process"/>
    <property type="evidence" value="ECO:0007669"/>
    <property type="project" value="TreeGrafter"/>
</dbReference>
<comment type="subcellular location">
    <subcellularLocation>
        <location evidence="4">Endoplasmic reticulum membrane</location>
        <topology evidence="4">Peripheral membrane protein</topology>
    </subcellularLocation>
    <subcellularLocation>
        <location evidence="3">Microsome membrane</location>
        <topology evidence="3">Peripheral membrane protein</topology>
    </subcellularLocation>
</comment>
<evidence type="ECO:0000256" key="2">
    <source>
        <dbReference type="ARBA" id="ARBA00003690"/>
    </source>
</evidence>
<keyword evidence="7 14" id="KW-0479">Metal-binding</keyword>
<dbReference type="GO" id="GO:0016712">
    <property type="term" value="F:oxidoreductase activity, acting on paired donors, with incorporation or reduction of molecular oxygen, reduced flavin or flavoprotein as one donor, and incorporation of one atom of oxygen"/>
    <property type="evidence" value="ECO:0007669"/>
    <property type="project" value="TreeGrafter"/>
</dbReference>
<evidence type="ECO:0000256" key="15">
    <source>
        <dbReference type="RuleBase" id="RU000461"/>
    </source>
</evidence>
<dbReference type="AlphaFoldDB" id="A0A026WE99"/>
<keyword evidence="18" id="KW-1185">Reference proteome</keyword>
<dbReference type="SUPFAM" id="SSF48264">
    <property type="entry name" value="Cytochrome P450"/>
    <property type="match status" value="1"/>
</dbReference>
<keyword evidence="6 14" id="KW-0349">Heme</keyword>
<evidence type="ECO:0000256" key="9">
    <source>
        <dbReference type="ARBA" id="ARBA00022848"/>
    </source>
</evidence>
<protein>
    <recommendedName>
        <fullName evidence="19">Cytochrome P450 305a1</fullName>
    </recommendedName>
</protein>
<evidence type="ECO:0000256" key="8">
    <source>
        <dbReference type="ARBA" id="ARBA00022824"/>
    </source>
</evidence>
<dbReference type="PANTHER" id="PTHR24300">
    <property type="entry name" value="CYTOCHROME P450 508A4-RELATED"/>
    <property type="match status" value="1"/>
</dbReference>
<feature type="chain" id="PRO_5001545479" description="Cytochrome P450 305a1" evidence="16">
    <location>
        <begin position="21"/>
        <end position="486"/>
    </location>
</feature>
<dbReference type="Proteomes" id="UP000053097">
    <property type="component" value="Unassembled WGS sequence"/>
</dbReference>
<dbReference type="GO" id="GO:0020037">
    <property type="term" value="F:heme binding"/>
    <property type="evidence" value="ECO:0007669"/>
    <property type="project" value="InterPro"/>
</dbReference>
<keyword evidence="13" id="KW-0472">Membrane</keyword>
<dbReference type="PANTHER" id="PTHR24300:SF376">
    <property type="entry name" value="CYTOCHROME P450 15A1"/>
    <property type="match status" value="1"/>
</dbReference>
<comment type="function">
    <text evidence="2">May be involved in the metabolism of insect hormones and in the breakdown of synthetic insecticides.</text>
</comment>
<evidence type="ECO:0000256" key="6">
    <source>
        <dbReference type="ARBA" id="ARBA00022617"/>
    </source>
</evidence>
<keyword evidence="12 15" id="KW-0503">Monooxygenase</keyword>
<dbReference type="STRING" id="2015173.A0A026WE99"/>
<evidence type="ECO:0000313" key="17">
    <source>
        <dbReference type="EMBL" id="EZA54253.1"/>
    </source>
</evidence>
<dbReference type="GO" id="GO:0005506">
    <property type="term" value="F:iron ion binding"/>
    <property type="evidence" value="ECO:0007669"/>
    <property type="project" value="InterPro"/>
</dbReference>
<evidence type="ECO:0000256" key="7">
    <source>
        <dbReference type="ARBA" id="ARBA00022723"/>
    </source>
</evidence>
<comment type="similarity">
    <text evidence="5 15">Belongs to the cytochrome P450 family.</text>
</comment>
<evidence type="ECO:0000256" key="12">
    <source>
        <dbReference type="ARBA" id="ARBA00023033"/>
    </source>
</evidence>
<keyword evidence="8" id="KW-0256">Endoplasmic reticulum</keyword>